<sequence>MRFIEAQGALRKQTFKVRDGNLKSRIELLHAFGTDRLLFGNFSYHSTDCNKSEMLRSAIARGR</sequence>
<proteinExistence type="predicted"/>
<dbReference type="AlphaFoldDB" id="C0EHT4"/>
<accession>C0EHT4</accession>
<keyword evidence="2" id="KW-1185">Reference proteome</keyword>
<protein>
    <submittedName>
        <fullName evidence="1">Uncharacterized protein</fullName>
    </submittedName>
</protein>
<evidence type="ECO:0000313" key="2">
    <source>
        <dbReference type="Proteomes" id="UP000003340"/>
    </source>
</evidence>
<dbReference type="Proteomes" id="UP000003340">
    <property type="component" value="Unassembled WGS sequence"/>
</dbReference>
<reference evidence="1 2" key="1">
    <citation type="submission" date="2009-01" db="EMBL/GenBank/DDBJ databases">
        <authorList>
            <person name="Fulton L."/>
            <person name="Clifton S."/>
            <person name="Fulton B."/>
            <person name="Xu J."/>
            <person name="Minx P."/>
            <person name="Pepin K.H."/>
            <person name="Johnson M."/>
            <person name="Bhonagiri V."/>
            <person name="Nash W.E."/>
            <person name="Mardis E.R."/>
            <person name="Wilson R.K."/>
        </authorList>
    </citation>
    <scope>NUCLEOTIDE SEQUENCE [LARGE SCALE GENOMIC DNA]</scope>
    <source>
        <strain evidence="1 2">DSM 5476</strain>
    </source>
</reference>
<evidence type="ECO:0000313" key="1">
    <source>
        <dbReference type="EMBL" id="EEG29014.1"/>
    </source>
</evidence>
<comment type="caution">
    <text evidence="1">The sequence shown here is derived from an EMBL/GenBank/DDBJ whole genome shotgun (WGS) entry which is preliminary data.</text>
</comment>
<reference evidence="1 2" key="2">
    <citation type="submission" date="2009-02" db="EMBL/GenBank/DDBJ databases">
        <title>Draft genome sequence of Clostridium methylpentosum (DSM 5476).</title>
        <authorList>
            <person name="Sudarsanam P."/>
            <person name="Ley R."/>
            <person name="Guruge J."/>
            <person name="Turnbaugh P.J."/>
            <person name="Mahowald M."/>
            <person name="Liep D."/>
            <person name="Gordon J."/>
        </authorList>
    </citation>
    <scope>NUCLEOTIDE SEQUENCE [LARGE SCALE GENOMIC DNA]</scope>
    <source>
        <strain evidence="1 2">DSM 5476</strain>
    </source>
</reference>
<dbReference type="EMBL" id="ACEC01000119">
    <property type="protein sequence ID" value="EEG29014.1"/>
    <property type="molecule type" value="Genomic_DNA"/>
</dbReference>
<dbReference type="STRING" id="537013.CLOSTMETH_03429"/>
<organism evidence="1 2">
    <name type="scientific">[Clostridium] methylpentosum DSM 5476</name>
    <dbReference type="NCBI Taxonomy" id="537013"/>
    <lineage>
        <taxon>Bacteria</taxon>
        <taxon>Bacillati</taxon>
        <taxon>Bacillota</taxon>
        <taxon>Clostridia</taxon>
        <taxon>Eubacteriales</taxon>
        <taxon>Oscillospiraceae</taxon>
        <taxon>Oscillospiraceae incertae sedis</taxon>
    </lineage>
</organism>
<dbReference type="HOGENOM" id="CLU_2877928_0_0_9"/>
<gene>
    <name evidence="1" type="ORF">CLOSTMETH_03429</name>
</gene>
<name>C0EHT4_9FIRM</name>